<keyword evidence="2" id="KW-1185">Reference proteome</keyword>
<dbReference type="AlphaFoldDB" id="A0A5C4LMW9"/>
<proteinExistence type="predicted"/>
<evidence type="ECO:0000313" key="1">
    <source>
        <dbReference type="EMBL" id="TNC14930.1"/>
    </source>
</evidence>
<evidence type="ECO:0000313" key="2">
    <source>
        <dbReference type="Proteomes" id="UP000305267"/>
    </source>
</evidence>
<name>A0A5C4LMW9_9HYPH</name>
<dbReference type="EMBL" id="VDDA01000002">
    <property type="protein sequence ID" value="TNC14930.1"/>
    <property type="molecule type" value="Genomic_DNA"/>
</dbReference>
<organism evidence="1 2">
    <name type="scientific">Methylobacterium terricola</name>
    <dbReference type="NCBI Taxonomy" id="2583531"/>
    <lineage>
        <taxon>Bacteria</taxon>
        <taxon>Pseudomonadati</taxon>
        <taxon>Pseudomonadota</taxon>
        <taxon>Alphaproteobacteria</taxon>
        <taxon>Hyphomicrobiales</taxon>
        <taxon>Methylobacteriaceae</taxon>
        <taxon>Methylobacterium</taxon>
    </lineage>
</organism>
<dbReference type="OrthoDB" id="7904648at2"/>
<comment type="caution">
    <text evidence="1">The sequence shown here is derived from an EMBL/GenBank/DDBJ whole genome shotgun (WGS) entry which is preliminary data.</text>
</comment>
<dbReference type="RefSeq" id="WP_139034471.1">
    <property type="nucleotide sequence ID" value="NZ_VDDA01000002.1"/>
</dbReference>
<reference evidence="1 2" key="1">
    <citation type="submission" date="2019-06" db="EMBL/GenBank/DDBJ databases">
        <title>Genome of Methylobacterium sp. 17Sr1-39.</title>
        <authorList>
            <person name="Seo T."/>
        </authorList>
    </citation>
    <scope>NUCLEOTIDE SEQUENCE [LARGE SCALE GENOMIC DNA]</scope>
    <source>
        <strain evidence="1 2">17Sr1-39</strain>
    </source>
</reference>
<dbReference type="Proteomes" id="UP000305267">
    <property type="component" value="Unassembled WGS sequence"/>
</dbReference>
<accession>A0A5C4LMW9</accession>
<dbReference type="InterPro" id="IPR021283">
    <property type="entry name" value="Phage_Wedge1"/>
</dbReference>
<gene>
    <name evidence="1" type="ORF">FF100_04970</name>
</gene>
<dbReference type="Pfam" id="PF11041">
    <property type="entry name" value="Phage_Wedge1"/>
    <property type="match status" value="1"/>
</dbReference>
<protein>
    <submittedName>
        <fullName evidence="1">DUF2612 domain-containing protein</fullName>
    </submittedName>
</protein>
<sequence length="274" mass="29383">MIDACPSTGDLVAVELGRIATQYREAEHLRGYMTAALSQVEEIARVTCAIPDYFDIRTAVGEQLTFLGKRMGFPRCHCVCDSRPVVGFACETQTTPYAIVGFCEDSTWLGCDGYAEICLSDDEVYRAHLYARRYQMLGLFDLQSLGAAVRAVWGNAAWIPQAGAGRVVLAPGRDLTTAETQRLSVTLRALPIAPGVGIAMHYGPAPIAGFGAGWAGFCDSVPDQIVVGFDCADEPSQRPIGGFCTDAVWTACAPSVVPAGYWLCPVPIDPYACP</sequence>